<dbReference type="GO" id="GO:0052916">
    <property type="term" value="F:23S rRNA (guanine(1835)-N(2))-methyltransferase activity"/>
    <property type="evidence" value="ECO:0007669"/>
    <property type="project" value="UniProtKB-EC"/>
</dbReference>
<organism evidence="4">
    <name type="scientific">Sporolactobacillus sp. Y61</name>
    <dbReference type="NCBI Taxonomy" id="3160863"/>
    <lineage>
        <taxon>Bacteria</taxon>
        <taxon>Bacillati</taxon>
        <taxon>Bacillota</taxon>
        <taxon>Bacilli</taxon>
        <taxon>Bacillales</taxon>
        <taxon>Sporolactobacillaceae</taxon>
        <taxon>Sporolactobacillus</taxon>
    </lineage>
</organism>
<dbReference type="EMBL" id="CP159510">
    <property type="protein sequence ID" value="XCJ17549.1"/>
    <property type="molecule type" value="Genomic_DNA"/>
</dbReference>
<dbReference type="InterPro" id="IPR046977">
    <property type="entry name" value="RsmC/RlmG"/>
</dbReference>
<dbReference type="Pfam" id="PF05175">
    <property type="entry name" value="MTS"/>
    <property type="match status" value="1"/>
</dbReference>
<proteinExistence type="predicted"/>
<protein>
    <submittedName>
        <fullName evidence="4">Class I SAM-dependent methyltransferase</fullName>
        <ecNumber evidence="4">2.1.1.172</ecNumber>
        <ecNumber evidence="4">2.1.1.174</ecNumber>
    </submittedName>
</protein>
<evidence type="ECO:0000256" key="1">
    <source>
        <dbReference type="ARBA" id="ARBA00022603"/>
    </source>
</evidence>
<reference evidence="4" key="1">
    <citation type="submission" date="2024-06" db="EMBL/GenBank/DDBJ databases">
        <authorList>
            <person name="Fan A."/>
            <person name="Zhang F.Y."/>
            <person name="Zhang L."/>
        </authorList>
    </citation>
    <scope>NUCLEOTIDE SEQUENCE</scope>
    <source>
        <strain evidence="4">Y61</strain>
    </source>
</reference>
<feature type="domain" description="Methyltransferase small" evidence="3">
    <location>
        <begin position="29"/>
        <end position="193"/>
    </location>
</feature>
<accession>A0AAU8IGI6</accession>
<dbReference type="EC" id="2.1.1.174" evidence="4"/>
<dbReference type="Gene3D" id="3.40.50.150">
    <property type="entry name" value="Vaccinia Virus protein VP39"/>
    <property type="match status" value="1"/>
</dbReference>
<keyword evidence="2 4" id="KW-0808">Transferase</keyword>
<dbReference type="PANTHER" id="PTHR47816">
    <property type="entry name" value="RIBOSOMAL RNA SMALL SUBUNIT METHYLTRANSFERASE C"/>
    <property type="match status" value="1"/>
</dbReference>
<dbReference type="RefSeq" id="WP_353948752.1">
    <property type="nucleotide sequence ID" value="NZ_CP159510.1"/>
</dbReference>
<dbReference type="GO" id="GO:0052914">
    <property type="term" value="F:16S rRNA (guanine(1207)-N(2))-methyltransferase activity"/>
    <property type="evidence" value="ECO:0007669"/>
    <property type="project" value="UniProtKB-EC"/>
</dbReference>
<evidence type="ECO:0000256" key="2">
    <source>
        <dbReference type="ARBA" id="ARBA00022679"/>
    </source>
</evidence>
<dbReference type="InterPro" id="IPR029063">
    <property type="entry name" value="SAM-dependent_MTases_sf"/>
</dbReference>
<keyword evidence="1 4" id="KW-0489">Methyltransferase</keyword>
<name>A0AAU8IGI6_9BACL</name>
<dbReference type="CDD" id="cd02440">
    <property type="entry name" value="AdoMet_MTases"/>
    <property type="match status" value="1"/>
</dbReference>
<dbReference type="AlphaFoldDB" id="A0AAU8IGI6"/>
<sequence length="204" mass="22739">MNDHYYSEHPQAESHPQVISVELRSIPCHFTTDAGVFSRKGVDFGSRLLIESFREPPVPGRILDMGCGYGPIGIALAKAFPERRIMMADINERAVRLAHENVNANHVTADVVQSHLFTHVDGTFAAIVTNPPIRAGKKIVREIFQDAFHHLVSGGEFWSVIQKKQGAPSALTALRELFGTVQIEARKKGYHVFCAKKIDNKNRL</sequence>
<dbReference type="SUPFAM" id="SSF53335">
    <property type="entry name" value="S-adenosyl-L-methionine-dependent methyltransferases"/>
    <property type="match status" value="1"/>
</dbReference>
<evidence type="ECO:0000313" key="4">
    <source>
        <dbReference type="EMBL" id="XCJ17549.1"/>
    </source>
</evidence>
<dbReference type="PANTHER" id="PTHR47816:SF4">
    <property type="entry name" value="RIBOSOMAL RNA SMALL SUBUNIT METHYLTRANSFERASE C"/>
    <property type="match status" value="1"/>
</dbReference>
<gene>
    <name evidence="4" type="ORF">ABNN70_03285</name>
</gene>
<dbReference type="InterPro" id="IPR007848">
    <property type="entry name" value="Small_mtfrase_dom"/>
</dbReference>
<dbReference type="EC" id="2.1.1.172" evidence="4"/>
<evidence type="ECO:0000259" key="3">
    <source>
        <dbReference type="Pfam" id="PF05175"/>
    </source>
</evidence>